<comment type="similarity">
    <text evidence="1">Belongs to the leucine-binding protein family.</text>
</comment>
<dbReference type="PANTHER" id="PTHR47235:SF1">
    <property type="entry name" value="BLR6548 PROTEIN"/>
    <property type="match status" value="1"/>
</dbReference>
<dbReference type="Proteomes" id="UP000463857">
    <property type="component" value="Chromosome"/>
</dbReference>
<dbReference type="EMBL" id="CP047156">
    <property type="protein sequence ID" value="QHC00375.1"/>
    <property type="molecule type" value="Genomic_DNA"/>
</dbReference>
<sequence>MRKTASLVVACTAAAALTLSACSTKAADNSGSGGGGKGDVKTDFGVTDDTITLGVLTDMSGIFKATGLAATQGNQLWVDEINAEGGICGRQIKLNVQDHGYKADNAIPLYDKIREDILGIIQLNGSPPLAALKQRLTNDNILAVPTSTASANLDSPAVLMVGQTYDIETINGLSLLKKEGKIAEGDKIGHIYVDSEYGQNALLGSKYFTEQNGMELVSEAVSASDTDMTATMTKLKNEGVKAIAVSVTPGALGSIALQNVNQGLNVPLVGNNPTYSVTLLDDPAVEQALQNYYFVNSVAAYGTPGNPLAEKITKEYDAKYTEKPEKSIPSGYIFGMTFGEVLKQACEDGDLSRAGIMAAREKVTSIDTQGMTGAIDLSKSGEPTTREAYVLVVDSSTPTGLKNYGELFGSEEAKSYKAPYQK</sequence>
<proteinExistence type="inferred from homology"/>
<keyword evidence="2 3" id="KW-0732">Signal</keyword>
<name>A0A7L4YM67_9ACTN</name>
<evidence type="ECO:0000256" key="2">
    <source>
        <dbReference type="ARBA" id="ARBA00022729"/>
    </source>
</evidence>
<dbReference type="AlphaFoldDB" id="A0A7L4YM67"/>
<dbReference type="PANTHER" id="PTHR47235">
    <property type="entry name" value="BLR6548 PROTEIN"/>
    <property type="match status" value="1"/>
</dbReference>
<keyword evidence="6" id="KW-1185">Reference proteome</keyword>
<dbReference type="Pfam" id="PF13458">
    <property type="entry name" value="Peripla_BP_6"/>
    <property type="match status" value="1"/>
</dbReference>
<evidence type="ECO:0000313" key="6">
    <source>
        <dbReference type="Proteomes" id="UP000463857"/>
    </source>
</evidence>
<dbReference type="InterPro" id="IPR028081">
    <property type="entry name" value="Leu-bd"/>
</dbReference>
<dbReference type="SUPFAM" id="SSF53822">
    <property type="entry name" value="Periplasmic binding protein-like I"/>
    <property type="match status" value="1"/>
</dbReference>
<feature type="domain" description="Leucine-binding protein" evidence="4">
    <location>
        <begin position="50"/>
        <end position="395"/>
    </location>
</feature>
<protein>
    <submittedName>
        <fullName evidence="5">ABC transporter substrate-binding protein</fullName>
    </submittedName>
</protein>
<dbReference type="PROSITE" id="PS51257">
    <property type="entry name" value="PROKAR_LIPOPROTEIN"/>
    <property type="match status" value="1"/>
</dbReference>
<evidence type="ECO:0000259" key="4">
    <source>
        <dbReference type="Pfam" id="PF13458"/>
    </source>
</evidence>
<dbReference type="RefSeq" id="WP_159544796.1">
    <property type="nucleotide sequence ID" value="NZ_CP047156.1"/>
</dbReference>
<dbReference type="OrthoDB" id="9147078at2"/>
<feature type="chain" id="PRO_5029654501" evidence="3">
    <location>
        <begin position="27"/>
        <end position="422"/>
    </location>
</feature>
<feature type="signal peptide" evidence="3">
    <location>
        <begin position="1"/>
        <end position="26"/>
    </location>
</feature>
<evidence type="ECO:0000256" key="1">
    <source>
        <dbReference type="ARBA" id="ARBA00010062"/>
    </source>
</evidence>
<dbReference type="InParanoid" id="A0A7L4YM67"/>
<dbReference type="InterPro" id="IPR028082">
    <property type="entry name" value="Peripla_BP_I"/>
</dbReference>
<dbReference type="KEGG" id="eke:EK0264_08835"/>
<evidence type="ECO:0000256" key="3">
    <source>
        <dbReference type="SAM" id="SignalP"/>
    </source>
</evidence>
<gene>
    <name evidence="5" type="ORF">EK0264_08835</name>
</gene>
<organism evidence="5 6">
    <name type="scientific">Epidermidibacterium keratini</name>
    <dbReference type="NCBI Taxonomy" id="1891644"/>
    <lineage>
        <taxon>Bacteria</taxon>
        <taxon>Bacillati</taxon>
        <taxon>Actinomycetota</taxon>
        <taxon>Actinomycetes</taxon>
        <taxon>Sporichthyales</taxon>
        <taxon>Sporichthyaceae</taxon>
        <taxon>Epidermidibacterium</taxon>
    </lineage>
</organism>
<accession>A0A7L4YM67</accession>
<reference evidence="5 6" key="1">
    <citation type="journal article" date="2018" name="Int. J. Syst. Evol. Microbiol.">
        <title>Epidermidibacterium keratini gen. nov., sp. nov., a member of the family Sporichthyaceae, isolated from keratin epidermis.</title>
        <authorList>
            <person name="Lee D.G."/>
            <person name="Trujillo M.E."/>
            <person name="Kang S."/>
            <person name="Nam J.J."/>
            <person name="Kim Y.J."/>
        </authorList>
    </citation>
    <scope>NUCLEOTIDE SEQUENCE [LARGE SCALE GENOMIC DNA]</scope>
    <source>
        <strain evidence="5 6">EPI-7</strain>
    </source>
</reference>
<evidence type="ECO:0000313" key="5">
    <source>
        <dbReference type="EMBL" id="QHC00375.1"/>
    </source>
</evidence>
<dbReference type="Gene3D" id="3.40.50.2300">
    <property type="match status" value="2"/>
</dbReference>